<proteinExistence type="predicted"/>
<evidence type="ECO:0000313" key="1">
    <source>
        <dbReference type="EMBL" id="MBX24624.1"/>
    </source>
</evidence>
<sequence length="16" mass="1706">MPKTSFMANGIIPGEI</sequence>
<reference evidence="1" key="1">
    <citation type="submission" date="2018-02" db="EMBL/GenBank/DDBJ databases">
        <title>Rhizophora mucronata_Transcriptome.</title>
        <authorList>
            <person name="Meera S.P."/>
            <person name="Sreeshan A."/>
            <person name="Augustine A."/>
        </authorList>
    </citation>
    <scope>NUCLEOTIDE SEQUENCE</scope>
    <source>
        <tissue evidence="1">Leaf</tissue>
    </source>
</reference>
<accession>A0A2P2M341</accession>
<organism evidence="1">
    <name type="scientific">Rhizophora mucronata</name>
    <name type="common">Asiatic mangrove</name>
    <dbReference type="NCBI Taxonomy" id="61149"/>
    <lineage>
        <taxon>Eukaryota</taxon>
        <taxon>Viridiplantae</taxon>
        <taxon>Streptophyta</taxon>
        <taxon>Embryophyta</taxon>
        <taxon>Tracheophyta</taxon>
        <taxon>Spermatophyta</taxon>
        <taxon>Magnoliopsida</taxon>
        <taxon>eudicotyledons</taxon>
        <taxon>Gunneridae</taxon>
        <taxon>Pentapetalae</taxon>
        <taxon>rosids</taxon>
        <taxon>fabids</taxon>
        <taxon>Malpighiales</taxon>
        <taxon>Rhizophoraceae</taxon>
        <taxon>Rhizophora</taxon>
    </lineage>
</organism>
<name>A0A2P2M341_RHIMU</name>
<dbReference type="AlphaFoldDB" id="A0A2P2M341"/>
<dbReference type="EMBL" id="GGEC01044140">
    <property type="protein sequence ID" value="MBX24624.1"/>
    <property type="molecule type" value="Transcribed_RNA"/>
</dbReference>
<protein>
    <submittedName>
        <fullName evidence="1">Uncharacterized protein</fullName>
    </submittedName>
</protein>